<proteinExistence type="predicted"/>
<feature type="transmembrane region" description="Helical" evidence="2">
    <location>
        <begin position="125"/>
        <end position="146"/>
    </location>
</feature>
<name>A0A7Z0J654_9MICO</name>
<feature type="transmembrane region" description="Helical" evidence="2">
    <location>
        <begin position="153"/>
        <end position="174"/>
    </location>
</feature>
<feature type="compositionally biased region" description="Low complexity" evidence="1">
    <location>
        <begin position="41"/>
        <end position="60"/>
    </location>
</feature>
<keyword evidence="2" id="KW-0472">Membrane</keyword>
<dbReference type="AlphaFoldDB" id="A0A7Z0J654"/>
<evidence type="ECO:0000256" key="1">
    <source>
        <dbReference type="SAM" id="MobiDB-lite"/>
    </source>
</evidence>
<protein>
    <recommendedName>
        <fullName evidence="5">DNA polymerase III subunit gamma/tau</fullName>
    </recommendedName>
</protein>
<accession>A0A7Z0J654</accession>
<evidence type="ECO:0000313" key="4">
    <source>
        <dbReference type="Proteomes" id="UP000537260"/>
    </source>
</evidence>
<evidence type="ECO:0008006" key="5">
    <source>
        <dbReference type="Google" id="ProtNLM"/>
    </source>
</evidence>
<organism evidence="3 4">
    <name type="scientific">Glaciibacter psychrotolerans</name>
    <dbReference type="NCBI Taxonomy" id="670054"/>
    <lineage>
        <taxon>Bacteria</taxon>
        <taxon>Bacillati</taxon>
        <taxon>Actinomycetota</taxon>
        <taxon>Actinomycetes</taxon>
        <taxon>Micrococcales</taxon>
        <taxon>Microbacteriaceae</taxon>
        <taxon>Glaciibacter</taxon>
    </lineage>
</organism>
<dbReference type="EMBL" id="JACCFM010000001">
    <property type="protein sequence ID" value="NYJ19568.1"/>
    <property type="molecule type" value="Genomic_DNA"/>
</dbReference>
<reference evidence="3 4" key="1">
    <citation type="submission" date="2020-07" db="EMBL/GenBank/DDBJ databases">
        <title>Sequencing the genomes of 1000 actinobacteria strains.</title>
        <authorList>
            <person name="Klenk H.-P."/>
        </authorList>
    </citation>
    <scope>NUCLEOTIDE SEQUENCE [LARGE SCALE GENOMIC DNA]</scope>
    <source>
        <strain evidence="3 4">LI1</strain>
    </source>
</reference>
<evidence type="ECO:0000256" key="2">
    <source>
        <dbReference type="SAM" id="Phobius"/>
    </source>
</evidence>
<keyword evidence="2" id="KW-0812">Transmembrane</keyword>
<feature type="region of interest" description="Disordered" evidence="1">
    <location>
        <begin position="1"/>
        <end position="74"/>
    </location>
</feature>
<evidence type="ECO:0000313" key="3">
    <source>
        <dbReference type="EMBL" id="NYJ19568.1"/>
    </source>
</evidence>
<dbReference type="RefSeq" id="WP_179578311.1">
    <property type="nucleotide sequence ID" value="NZ_JACCFM010000001.1"/>
</dbReference>
<gene>
    <name evidence="3" type="ORF">HNR05_001359</name>
</gene>
<feature type="transmembrane region" description="Helical" evidence="2">
    <location>
        <begin position="84"/>
        <end position="105"/>
    </location>
</feature>
<dbReference type="Proteomes" id="UP000537260">
    <property type="component" value="Unassembled WGS sequence"/>
</dbReference>
<keyword evidence="2" id="KW-1133">Transmembrane helix</keyword>
<comment type="caution">
    <text evidence="3">The sequence shown here is derived from an EMBL/GenBank/DDBJ whole genome shotgun (WGS) entry which is preliminary data.</text>
</comment>
<keyword evidence="4" id="KW-1185">Reference proteome</keyword>
<sequence length="175" mass="18450">MTPKDEPEDALSWAGDDDPTLAPGPSDSAELPEGWTVVGPATAQTAQTAQTTHTQPVAAQSAERPQVAAEDSDARAGSQIGSSIALVGLGVLGGIYLLYTIGWFVGVSRIRNPLADPVGEFMFTLGTWLAVAAAPLWFGATFWLTIDRRRVRILWLVIGVVLLVPIPFITGVGAL</sequence>